<feature type="transmembrane region" description="Helical" evidence="7">
    <location>
        <begin position="106"/>
        <end position="130"/>
    </location>
</feature>
<organism evidence="9 10">
    <name type="scientific">Paractinoplanes bogorensis</name>
    <dbReference type="NCBI Taxonomy" id="1610840"/>
    <lineage>
        <taxon>Bacteria</taxon>
        <taxon>Bacillati</taxon>
        <taxon>Actinomycetota</taxon>
        <taxon>Actinomycetes</taxon>
        <taxon>Micromonosporales</taxon>
        <taxon>Micromonosporaceae</taxon>
        <taxon>Paractinoplanes</taxon>
    </lineage>
</organism>
<proteinExistence type="inferred from homology"/>
<feature type="transmembrane region" description="Helical" evidence="7">
    <location>
        <begin position="240"/>
        <end position="264"/>
    </location>
</feature>
<dbReference type="SUPFAM" id="SSF161098">
    <property type="entry name" value="MetI-like"/>
    <property type="match status" value="1"/>
</dbReference>
<dbReference type="Proteomes" id="UP001519654">
    <property type="component" value="Unassembled WGS sequence"/>
</dbReference>
<feature type="transmembrane region" description="Helical" evidence="7">
    <location>
        <begin position="71"/>
        <end position="94"/>
    </location>
</feature>
<feature type="domain" description="ABC transmembrane type-1" evidence="8">
    <location>
        <begin position="71"/>
        <end position="264"/>
    </location>
</feature>
<dbReference type="InterPro" id="IPR035906">
    <property type="entry name" value="MetI-like_sf"/>
</dbReference>
<evidence type="ECO:0000256" key="2">
    <source>
        <dbReference type="ARBA" id="ARBA00022448"/>
    </source>
</evidence>
<dbReference type="EMBL" id="JAHKKG010000003">
    <property type="protein sequence ID" value="MBU2663944.1"/>
    <property type="molecule type" value="Genomic_DNA"/>
</dbReference>
<feature type="transmembrane region" description="Helical" evidence="7">
    <location>
        <begin position="187"/>
        <end position="205"/>
    </location>
</feature>
<evidence type="ECO:0000256" key="6">
    <source>
        <dbReference type="ARBA" id="ARBA00023136"/>
    </source>
</evidence>
<accession>A0ABS5YKD8</accession>
<keyword evidence="2 7" id="KW-0813">Transport</keyword>
<sequence length="279" mass="29966">MTRRTAWLPAIAFYAIGGLLALLFVAPVGWLVLASFKSGTEFAQTPPTYLPQTWSLENYRRLVEAGLFRNVLNSVVAAAGTVVAATVLCVLAGYGFARFRFRFRGVLFLVVLSTLMIPFQSIVPSLYVILDTLHLTNSLAGLILVYTVFALPFGIFTMRAAFAAVPAAIEEAAIMDGAGTLTTLRRVLLPVVSPGVATVALYAFFTAWNEFLAALIFTTRQEQYTLPVVLANLQTGAGGLLNWGVLETGAVFAAVPCVLIFLILQRYYVAGLTGGAVKG</sequence>
<evidence type="ECO:0000256" key="5">
    <source>
        <dbReference type="ARBA" id="ARBA00022989"/>
    </source>
</evidence>
<name>A0ABS5YKD8_9ACTN</name>
<keyword evidence="4 7" id="KW-0812">Transmembrane</keyword>
<protein>
    <submittedName>
        <fullName evidence="9">Carbohydrate ABC transporter permease</fullName>
    </submittedName>
</protein>
<comment type="caution">
    <text evidence="9">The sequence shown here is derived from an EMBL/GenBank/DDBJ whole genome shotgun (WGS) entry which is preliminary data.</text>
</comment>
<comment type="subcellular location">
    <subcellularLocation>
        <location evidence="1 7">Cell membrane</location>
        <topology evidence="1 7">Multi-pass membrane protein</topology>
    </subcellularLocation>
</comment>
<dbReference type="InterPro" id="IPR050901">
    <property type="entry name" value="BP-dep_ABC_trans_perm"/>
</dbReference>
<evidence type="ECO:0000256" key="4">
    <source>
        <dbReference type="ARBA" id="ARBA00022692"/>
    </source>
</evidence>
<dbReference type="RefSeq" id="WP_215786055.1">
    <property type="nucleotide sequence ID" value="NZ_JAHKKG010000003.1"/>
</dbReference>
<evidence type="ECO:0000259" key="8">
    <source>
        <dbReference type="PROSITE" id="PS50928"/>
    </source>
</evidence>
<reference evidence="9 10" key="1">
    <citation type="submission" date="2021-06" db="EMBL/GenBank/DDBJ databases">
        <title>Actinoplanes lichenicola sp. nov., and Actinoplanes ovalisporus sp. nov., isolated from lichen in Thailand.</title>
        <authorList>
            <person name="Saeng-In P."/>
            <person name="Kanchanasin P."/>
            <person name="Yuki M."/>
            <person name="Kudo T."/>
            <person name="Ohkuma M."/>
            <person name="Phongsopitanun W."/>
            <person name="Tanasupawat S."/>
        </authorList>
    </citation>
    <scope>NUCLEOTIDE SEQUENCE [LARGE SCALE GENOMIC DNA]</scope>
    <source>
        <strain evidence="9 10">NBRC 110975</strain>
    </source>
</reference>
<keyword evidence="5 7" id="KW-1133">Transmembrane helix</keyword>
<evidence type="ECO:0000313" key="10">
    <source>
        <dbReference type="Proteomes" id="UP001519654"/>
    </source>
</evidence>
<gene>
    <name evidence="9" type="ORF">KOI35_10625</name>
</gene>
<evidence type="ECO:0000256" key="1">
    <source>
        <dbReference type="ARBA" id="ARBA00004651"/>
    </source>
</evidence>
<dbReference type="PANTHER" id="PTHR32243:SF18">
    <property type="entry name" value="INNER MEMBRANE ABC TRANSPORTER PERMEASE PROTEIN YCJP"/>
    <property type="match status" value="1"/>
</dbReference>
<dbReference type="Gene3D" id="1.10.3720.10">
    <property type="entry name" value="MetI-like"/>
    <property type="match status" value="1"/>
</dbReference>
<dbReference type="PROSITE" id="PS50928">
    <property type="entry name" value="ABC_TM1"/>
    <property type="match status" value="1"/>
</dbReference>
<dbReference type="Pfam" id="PF00528">
    <property type="entry name" value="BPD_transp_1"/>
    <property type="match status" value="1"/>
</dbReference>
<keyword evidence="10" id="KW-1185">Reference proteome</keyword>
<dbReference type="CDD" id="cd06261">
    <property type="entry name" value="TM_PBP2"/>
    <property type="match status" value="1"/>
</dbReference>
<dbReference type="PANTHER" id="PTHR32243">
    <property type="entry name" value="MALTOSE TRANSPORT SYSTEM PERMEASE-RELATED"/>
    <property type="match status" value="1"/>
</dbReference>
<feature type="transmembrane region" description="Helical" evidence="7">
    <location>
        <begin position="12"/>
        <end position="33"/>
    </location>
</feature>
<keyword evidence="3" id="KW-1003">Cell membrane</keyword>
<evidence type="ECO:0000256" key="3">
    <source>
        <dbReference type="ARBA" id="ARBA00022475"/>
    </source>
</evidence>
<comment type="similarity">
    <text evidence="7">Belongs to the binding-protein-dependent transport system permease family.</text>
</comment>
<keyword evidence="6 7" id="KW-0472">Membrane</keyword>
<feature type="transmembrane region" description="Helical" evidence="7">
    <location>
        <begin position="142"/>
        <end position="166"/>
    </location>
</feature>
<evidence type="ECO:0000256" key="7">
    <source>
        <dbReference type="RuleBase" id="RU363032"/>
    </source>
</evidence>
<evidence type="ECO:0000313" key="9">
    <source>
        <dbReference type="EMBL" id="MBU2663944.1"/>
    </source>
</evidence>
<dbReference type="InterPro" id="IPR000515">
    <property type="entry name" value="MetI-like"/>
</dbReference>